<accession>A0A222G8A1</accession>
<keyword evidence="3" id="KW-1185">Reference proteome</keyword>
<proteinExistence type="predicted"/>
<dbReference type="AlphaFoldDB" id="A0A222G8A1"/>
<dbReference type="OrthoDB" id="1163083at2"/>
<dbReference type="Proteomes" id="UP000202259">
    <property type="component" value="Chromosome"/>
</dbReference>
<dbReference type="KEGG" id="cber:B5D82_07345"/>
<evidence type="ECO:0000313" key="3">
    <source>
        <dbReference type="Proteomes" id="UP000202259"/>
    </source>
</evidence>
<gene>
    <name evidence="2" type="ORF">B5D82_07345</name>
</gene>
<dbReference type="RefSeq" id="WP_081150358.1">
    <property type="nucleotide sequence ID" value="NZ_CP020465.1"/>
</dbReference>
<reference evidence="2 3" key="1">
    <citation type="submission" date="2017-08" db="EMBL/GenBank/DDBJ databases">
        <title>Complete genome of Colwellia sp. NB097-1, a psychrophile bacterium ioslated from Bering Sea.</title>
        <authorList>
            <person name="Chen X."/>
        </authorList>
    </citation>
    <scope>NUCLEOTIDE SEQUENCE [LARGE SCALE GENOMIC DNA]</scope>
    <source>
        <strain evidence="2 3">NB097-1</strain>
    </source>
</reference>
<dbReference type="SUPFAM" id="SSF54427">
    <property type="entry name" value="NTF2-like"/>
    <property type="match status" value="1"/>
</dbReference>
<dbReference type="Pfam" id="PF12680">
    <property type="entry name" value="SnoaL_2"/>
    <property type="match status" value="1"/>
</dbReference>
<name>A0A222G8A1_9GAMM</name>
<protein>
    <submittedName>
        <fullName evidence="2">Nuclear transport factor 2 family protein</fullName>
    </submittedName>
</protein>
<dbReference type="InterPro" id="IPR032710">
    <property type="entry name" value="NTF2-like_dom_sf"/>
</dbReference>
<feature type="domain" description="SnoaL-like" evidence="1">
    <location>
        <begin position="4"/>
        <end position="99"/>
    </location>
</feature>
<evidence type="ECO:0000313" key="2">
    <source>
        <dbReference type="EMBL" id="ASP47584.1"/>
    </source>
</evidence>
<dbReference type="EMBL" id="CP020465">
    <property type="protein sequence ID" value="ASP47584.1"/>
    <property type="molecule type" value="Genomic_DNA"/>
</dbReference>
<evidence type="ECO:0000259" key="1">
    <source>
        <dbReference type="Pfam" id="PF12680"/>
    </source>
</evidence>
<dbReference type="InterPro" id="IPR037401">
    <property type="entry name" value="SnoaL-like"/>
</dbReference>
<sequence length="130" mass="14740">MLHNWHDLIKNKAVDQVSTLLADDVTLFSPVIHTPIKGKKVVSMYLTAAFHTFLNGTFKYDREFSGDNSAVLEFSLSVNGIDINGIDMITWNEQGKITEFKVMIRPYKALNMINDQMTAMLDKLKQQSVS</sequence>
<organism evidence="2 3">
    <name type="scientific">Cognaticolwellia beringensis</name>
    <dbReference type="NCBI Taxonomy" id="1967665"/>
    <lineage>
        <taxon>Bacteria</taxon>
        <taxon>Pseudomonadati</taxon>
        <taxon>Pseudomonadota</taxon>
        <taxon>Gammaproteobacteria</taxon>
        <taxon>Alteromonadales</taxon>
        <taxon>Colwelliaceae</taxon>
        <taxon>Cognaticolwellia</taxon>
    </lineage>
</organism>
<dbReference type="Gene3D" id="3.10.450.50">
    <property type="match status" value="1"/>
</dbReference>